<dbReference type="EMBL" id="AAACVH010000048">
    <property type="protein sequence ID" value="EAA8667618.1"/>
    <property type="molecule type" value="Genomic_DNA"/>
</dbReference>
<evidence type="ECO:0000256" key="9">
    <source>
        <dbReference type="ARBA" id="ARBA00022989"/>
    </source>
</evidence>
<organism evidence="13">
    <name type="scientific">Salmonella enterica</name>
    <name type="common">Salmonella choleraesuis</name>
    <dbReference type="NCBI Taxonomy" id="28901"/>
    <lineage>
        <taxon>Bacteria</taxon>
        <taxon>Pseudomonadati</taxon>
        <taxon>Pseudomonadota</taxon>
        <taxon>Gammaproteobacteria</taxon>
        <taxon>Enterobacterales</taxon>
        <taxon>Enterobacteriaceae</taxon>
        <taxon>Salmonella</taxon>
    </lineage>
</organism>
<keyword evidence="6" id="KW-0812">Transmembrane</keyword>
<keyword evidence="8" id="KW-0249">Electron transport</keyword>
<protein>
    <submittedName>
        <fullName evidence="13">Uncharacterized protein</fullName>
    </submittedName>
</protein>
<keyword evidence="5" id="KW-0349">Heme</keyword>
<dbReference type="Proteomes" id="UP000839834">
    <property type="component" value="Unassembled WGS sequence"/>
</dbReference>
<keyword evidence="4" id="KW-1003">Cell membrane</keyword>
<evidence type="ECO:0000256" key="7">
    <source>
        <dbReference type="ARBA" id="ARBA00022723"/>
    </source>
</evidence>
<comment type="subcellular location">
    <subcellularLocation>
        <location evidence="1">Cell membrane</location>
        <topology evidence="1">Multi-pass membrane protein</topology>
    </subcellularLocation>
</comment>
<gene>
    <name evidence="14" type="ORF">A7E06_03010</name>
    <name evidence="13" type="ORF">KO51_00465</name>
    <name evidence="12" type="ORF">NL99_22215</name>
</gene>
<evidence type="ECO:0000256" key="5">
    <source>
        <dbReference type="ARBA" id="ARBA00022617"/>
    </source>
</evidence>
<evidence type="ECO:0000313" key="12">
    <source>
        <dbReference type="EMBL" id="EAA8667618.1"/>
    </source>
</evidence>
<evidence type="ECO:0000256" key="8">
    <source>
        <dbReference type="ARBA" id="ARBA00022982"/>
    </source>
</evidence>
<evidence type="ECO:0000313" key="14">
    <source>
        <dbReference type="EMBL" id="MIV42573.1"/>
    </source>
</evidence>
<comment type="caution">
    <text evidence="13">The sequence shown here is derived from an EMBL/GenBank/DDBJ whole genome shotgun (WGS) entry which is preliminary data.</text>
</comment>
<dbReference type="EMBL" id="RSUV01000002">
    <property type="protein sequence ID" value="MIV42573.1"/>
    <property type="molecule type" value="Genomic_DNA"/>
</dbReference>
<dbReference type="AlphaFoldDB" id="A0A3R0C629"/>
<evidence type="ECO:0000256" key="1">
    <source>
        <dbReference type="ARBA" id="ARBA00004651"/>
    </source>
</evidence>
<reference evidence="13" key="1">
    <citation type="submission" date="2018-08" db="EMBL/GenBank/DDBJ databases">
        <authorList>
            <consortium name="GenomeTrakr network: Whole genome sequencing for foodborne pathogen traceback"/>
        </authorList>
    </citation>
    <scope>NUCLEOTIDE SEQUENCE [LARGE SCALE GENOMIC DNA]</scope>
    <source>
        <strain evidence="14">CFSAN048114</strain>
        <strain evidence="13">FLUFL-1338</strain>
        <strain evidence="12">FLUFL-367</strain>
    </source>
</reference>
<keyword evidence="11" id="KW-0472">Membrane</keyword>
<evidence type="ECO:0000256" key="6">
    <source>
        <dbReference type="ARBA" id="ARBA00022692"/>
    </source>
</evidence>
<evidence type="ECO:0000256" key="11">
    <source>
        <dbReference type="ARBA" id="ARBA00023136"/>
    </source>
</evidence>
<accession>A0A3R0C629</accession>
<dbReference type="EMBL" id="RSMR01000001">
    <property type="protein sequence ID" value="MIK90121.1"/>
    <property type="molecule type" value="Genomic_DNA"/>
</dbReference>
<keyword evidence="3" id="KW-0813">Transport</keyword>
<dbReference type="InterPro" id="IPR002585">
    <property type="entry name" value="Cyt-d_ubiquinol_oxidase_su_1"/>
</dbReference>
<evidence type="ECO:0000256" key="3">
    <source>
        <dbReference type="ARBA" id="ARBA00022448"/>
    </source>
</evidence>
<keyword evidence="9" id="KW-1133">Transmembrane helix</keyword>
<name>A0A3R0C629_SALER</name>
<evidence type="ECO:0000256" key="2">
    <source>
        <dbReference type="ARBA" id="ARBA00009819"/>
    </source>
</evidence>
<evidence type="ECO:0000256" key="4">
    <source>
        <dbReference type="ARBA" id="ARBA00022475"/>
    </source>
</evidence>
<sequence length="60" mass="7091">MFTVPLFPKPQFPKEDRPNYTMGFWSFRIMAGLGMLMLSNHVPGYVFSYNLSQLLTNRFR</sequence>
<dbReference type="Proteomes" id="UP000885283">
    <property type="component" value="Unassembled WGS sequence"/>
</dbReference>
<dbReference type="Pfam" id="PF01654">
    <property type="entry name" value="Cyt_bd_oxida_I"/>
    <property type="match status" value="1"/>
</dbReference>
<evidence type="ECO:0000256" key="10">
    <source>
        <dbReference type="ARBA" id="ARBA00023004"/>
    </source>
</evidence>
<keyword evidence="7" id="KW-0479">Metal-binding</keyword>
<comment type="similarity">
    <text evidence="2">Belongs to the cytochrome ubiquinol oxidase subunit 1 family.</text>
</comment>
<keyword evidence="10" id="KW-0408">Iron</keyword>
<proteinExistence type="inferred from homology"/>
<evidence type="ECO:0000313" key="13">
    <source>
        <dbReference type="EMBL" id="MIK90121.1"/>
    </source>
</evidence>
<dbReference type="Proteomes" id="UP000839530">
    <property type="component" value="Unassembled WGS sequence"/>
</dbReference>